<reference evidence="1" key="1">
    <citation type="submission" date="2023-05" db="EMBL/GenBank/DDBJ databases">
        <authorList>
            <consortium name="ELIXIR-Norway"/>
        </authorList>
    </citation>
    <scope>NUCLEOTIDE SEQUENCE</scope>
</reference>
<evidence type="ECO:0000313" key="2">
    <source>
        <dbReference type="Proteomes" id="UP001162501"/>
    </source>
</evidence>
<organism evidence="1 2">
    <name type="scientific">Rangifer tarandus platyrhynchus</name>
    <name type="common">Svalbard reindeer</name>
    <dbReference type="NCBI Taxonomy" id="3082113"/>
    <lineage>
        <taxon>Eukaryota</taxon>
        <taxon>Metazoa</taxon>
        <taxon>Chordata</taxon>
        <taxon>Craniata</taxon>
        <taxon>Vertebrata</taxon>
        <taxon>Euteleostomi</taxon>
        <taxon>Mammalia</taxon>
        <taxon>Eutheria</taxon>
        <taxon>Laurasiatheria</taxon>
        <taxon>Artiodactyla</taxon>
        <taxon>Ruminantia</taxon>
        <taxon>Pecora</taxon>
        <taxon>Cervidae</taxon>
        <taxon>Odocoileinae</taxon>
        <taxon>Rangifer</taxon>
    </lineage>
</organism>
<gene>
    <name evidence="1" type="ORF">MRATA1EN22A_LOCUS13520</name>
</gene>
<proteinExistence type="predicted"/>
<reference evidence="1" key="2">
    <citation type="submission" date="2025-03" db="EMBL/GenBank/DDBJ databases">
        <authorList>
            <consortium name="ELIXIR-Norway"/>
            <consortium name="Elixir Norway"/>
        </authorList>
    </citation>
    <scope>NUCLEOTIDE SEQUENCE</scope>
</reference>
<sequence length="111" mass="12278">MRPVHINPPYGFHEHTDAPCGEGLEQKCPGRRGSQSRDVPGLTSCSYSCEDTMLWASAERLLPTLISSNHAECNESSNGKQLPFQPVERLFIAGLAKKNLELFIGNLHITE</sequence>
<name>A0AC59Z3B5_RANTA</name>
<evidence type="ECO:0000313" key="1">
    <source>
        <dbReference type="EMBL" id="CAN0197907.1"/>
    </source>
</evidence>
<dbReference type="EMBL" id="OX596107">
    <property type="protein sequence ID" value="CAN0197907.1"/>
    <property type="molecule type" value="Genomic_DNA"/>
</dbReference>
<protein>
    <submittedName>
        <fullName evidence="1">Uncharacterized protein</fullName>
    </submittedName>
</protein>
<dbReference type="Proteomes" id="UP001162501">
    <property type="component" value="Chromosome 23"/>
</dbReference>
<accession>A0AC59Z3B5</accession>